<accession>A0A139WCV8</accession>
<dbReference type="InParanoid" id="A0A139WCV8"/>
<keyword evidence="2" id="KW-1185">Reference proteome</keyword>
<proteinExistence type="predicted"/>
<dbReference type="EMBL" id="KQ971362">
    <property type="protein sequence ID" value="KYB25756.1"/>
    <property type="molecule type" value="Genomic_DNA"/>
</dbReference>
<reference evidence="1 2" key="1">
    <citation type="journal article" date="2008" name="Nature">
        <title>The genome of the model beetle and pest Tribolium castaneum.</title>
        <authorList>
            <consortium name="Tribolium Genome Sequencing Consortium"/>
            <person name="Richards S."/>
            <person name="Gibbs R.A."/>
            <person name="Weinstock G.M."/>
            <person name="Brown S.J."/>
            <person name="Denell R."/>
            <person name="Beeman R.W."/>
            <person name="Gibbs R."/>
            <person name="Beeman R.W."/>
            <person name="Brown S.J."/>
            <person name="Bucher G."/>
            <person name="Friedrich M."/>
            <person name="Grimmelikhuijzen C.J."/>
            <person name="Klingler M."/>
            <person name="Lorenzen M."/>
            <person name="Richards S."/>
            <person name="Roth S."/>
            <person name="Schroder R."/>
            <person name="Tautz D."/>
            <person name="Zdobnov E.M."/>
            <person name="Muzny D."/>
            <person name="Gibbs R.A."/>
            <person name="Weinstock G.M."/>
            <person name="Attaway T."/>
            <person name="Bell S."/>
            <person name="Buhay C.J."/>
            <person name="Chandrabose M.N."/>
            <person name="Chavez D."/>
            <person name="Clerk-Blankenburg K.P."/>
            <person name="Cree A."/>
            <person name="Dao M."/>
            <person name="Davis C."/>
            <person name="Chacko J."/>
            <person name="Dinh H."/>
            <person name="Dugan-Rocha S."/>
            <person name="Fowler G."/>
            <person name="Garner T.T."/>
            <person name="Garnes J."/>
            <person name="Gnirke A."/>
            <person name="Hawes A."/>
            <person name="Hernandez J."/>
            <person name="Hines S."/>
            <person name="Holder M."/>
            <person name="Hume J."/>
            <person name="Jhangiani S.N."/>
            <person name="Joshi V."/>
            <person name="Khan Z.M."/>
            <person name="Jackson L."/>
            <person name="Kovar C."/>
            <person name="Kowis A."/>
            <person name="Lee S."/>
            <person name="Lewis L.R."/>
            <person name="Margolis J."/>
            <person name="Morgan M."/>
            <person name="Nazareth L.V."/>
            <person name="Nguyen N."/>
            <person name="Okwuonu G."/>
            <person name="Parker D."/>
            <person name="Richards S."/>
            <person name="Ruiz S.J."/>
            <person name="Santibanez J."/>
            <person name="Savard J."/>
            <person name="Scherer S.E."/>
            <person name="Schneider B."/>
            <person name="Sodergren E."/>
            <person name="Tautz D."/>
            <person name="Vattahil S."/>
            <person name="Villasana D."/>
            <person name="White C.S."/>
            <person name="Wright R."/>
            <person name="Park Y."/>
            <person name="Beeman R.W."/>
            <person name="Lord J."/>
            <person name="Oppert B."/>
            <person name="Lorenzen M."/>
            <person name="Brown S."/>
            <person name="Wang L."/>
            <person name="Savard J."/>
            <person name="Tautz D."/>
            <person name="Richards S."/>
            <person name="Weinstock G."/>
            <person name="Gibbs R.A."/>
            <person name="Liu Y."/>
            <person name="Worley K."/>
            <person name="Weinstock G."/>
            <person name="Elsik C.G."/>
            <person name="Reese J.T."/>
            <person name="Elhaik E."/>
            <person name="Landan G."/>
            <person name="Graur D."/>
            <person name="Arensburger P."/>
            <person name="Atkinson P."/>
            <person name="Beeman R.W."/>
            <person name="Beidler J."/>
            <person name="Brown S.J."/>
            <person name="Demuth J.P."/>
            <person name="Drury D.W."/>
            <person name="Du Y.Z."/>
            <person name="Fujiwara H."/>
            <person name="Lorenzen M."/>
            <person name="Maselli V."/>
            <person name="Osanai M."/>
            <person name="Park Y."/>
            <person name="Robertson H.M."/>
            <person name="Tu Z."/>
            <person name="Wang J.J."/>
            <person name="Wang S."/>
            <person name="Richards S."/>
            <person name="Song H."/>
            <person name="Zhang L."/>
            <person name="Sodergren E."/>
            <person name="Werner D."/>
            <person name="Stanke M."/>
            <person name="Morgenstern B."/>
            <person name="Solovyev V."/>
            <person name="Kosarev P."/>
            <person name="Brown G."/>
            <person name="Chen H.C."/>
            <person name="Ermolaeva O."/>
            <person name="Hlavina W."/>
            <person name="Kapustin Y."/>
            <person name="Kiryutin B."/>
            <person name="Kitts P."/>
            <person name="Maglott D."/>
            <person name="Pruitt K."/>
            <person name="Sapojnikov V."/>
            <person name="Souvorov A."/>
            <person name="Mackey A.J."/>
            <person name="Waterhouse R.M."/>
            <person name="Wyder S."/>
            <person name="Zdobnov E.M."/>
            <person name="Zdobnov E.M."/>
            <person name="Wyder S."/>
            <person name="Kriventseva E.V."/>
            <person name="Kadowaki T."/>
            <person name="Bork P."/>
            <person name="Aranda M."/>
            <person name="Bao R."/>
            <person name="Beermann A."/>
            <person name="Berns N."/>
            <person name="Bolognesi R."/>
            <person name="Bonneton F."/>
            <person name="Bopp D."/>
            <person name="Brown S.J."/>
            <person name="Bucher G."/>
            <person name="Butts T."/>
            <person name="Chaumot A."/>
            <person name="Denell R.E."/>
            <person name="Ferrier D.E."/>
            <person name="Friedrich M."/>
            <person name="Gordon C.M."/>
            <person name="Jindra M."/>
            <person name="Klingler M."/>
            <person name="Lan Q."/>
            <person name="Lattorff H.M."/>
            <person name="Laudet V."/>
            <person name="von Levetsow C."/>
            <person name="Liu Z."/>
            <person name="Lutz R."/>
            <person name="Lynch J.A."/>
            <person name="da Fonseca R.N."/>
            <person name="Posnien N."/>
            <person name="Reuter R."/>
            <person name="Roth S."/>
            <person name="Savard J."/>
            <person name="Schinko J.B."/>
            <person name="Schmitt C."/>
            <person name="Schoppmeier M."/>
            <person name="Schroder R."/>
            <person name="Shippy T.D."/>
            <person name="Simonnet F."/>
            <person name="Marques-Souza H."/>
            <person name="Tautz D."/>
            <person name="Tomoyasu Y."/>
            <person name="Trauner J."/>
            <person name="Van der Zee M."/>
            <person name="Vervoort M."/>
            <person name="Wittkopp N."/>
            <person name="Wimmer E.A."/>
            <person name="Yang X."/>
            <person name="Jones A.K."/>
            <person name="Sattelle D.B."/>
            <person name="Ebert P.R."/>
            <person name="Nelson D."/>
            <person name="Scott J.G."/>
            <person name="Beeman R.W."/>
            <person name="Muthukrishnan S."/>
            <person name="Kramer K.J."/>
            <person name="Arakane Y."/>
            <person name="Beeman R.W."/>
            <person name="Zhu Q."/>
            <person name="Hogenkamp D."/>
            <person name="Dixit R."/>
            <person name="Oppert B."/>
            <person name="Jiang H."/>
            <person name="Zou Z."/>
            <person name="Marshall J."/>
            <person name="Elpidina E."/>
            <person name="Vinokurov K."/>
            <person name="Oppert C."/>
            <person name="Zou Z."/>
            <person name="Evans J."/>
            <person name="Lu Z."/>
            <person name="Zhao P."/>
            <person name="Sumathipala N."/>
            <person name="Altincicek B."/>
            <person name="Vilcinskas A."/>
            <person name="Williams M."/>
            <person name="Hultmark D."/>
            <person name="Hetru C."/>
            <person name="Jiang H."/>
            <person name="Grimmelikhuijzen C.J."/>
            <person name="Hauser F."/>
            <person name="Cazzamali G."/>
            <person name="Williamson M."/>
            <person name="Park Y."/>
            <person name="Li B."/>
            <person name="Tanaka Y."/>
            <person name="Predel R."/>
            <person name="Neupert S."/>
            <person name="Schachtner J."/>
            <person name="Verleyen P."/>
            <person name="Raible F."/>
            <person name="Bork P."/>
            <person name="Friedrich M."/>
            <person name="Walden K.K."/>
            <person name="Robertson H.M."/>
            <person name="Angeli S."/>
            <person name="Foret S."/>
            <person name="Bucher G."/>
            <person name="Schuetz S."/>
            <person name="Maleszka R."/>
            <person name="Wimmer E.A."/>
            <person name="Beeman R.W."/>
            <person name="Lorenzen M."/>
            <person name="Tomoyasu Y."/>
            <person name="Miller S.C."/>
            <person name="Grossmann D."/>
            <person name="Bucher G."/>
        </authorList>
    </citation>
    <scope>NUCLEOTIDE SEQUENCE [LARGE SCALE GENOMIC DNA]</scope>
    <source>
        <strain evidence="1 2">Georgia GA2</strain>
    </source>
</reference>
<sequence length="64" mass="7457">MTYRGHTNVEMETKELPDTPELVKEDYWTVQELLWGFFIILVTIIVVLAVGYSISFQLPQEKPV</sequence>
<reference evidence="1 2" key="2">
    <citation type="journal article" date="2010" name="Nucleic Acids Res.">
        <title>BeetleBase in 2010: revisions to provide comprehensive genomic information for Tribolium castaneum.</title>
        <authorList>
            <person name="Kim H.S."/>
            <person name="Murphy T."/>
            <person name="Xia J."/>
            <person name="Caragea D."/>
            <person name="Park Y."/>
            <person name="Beeman R.W."/>
            <person name="Lorenzen M.D."/>
            <person name="Butcher S."/>
            <person name="Manak J.R."/>
            <person name="Brown S.J."/>
        </authorList>
    </citation>
    <scope>GENOME REANNOTATION</scope>
    <source>
        <strain evidence="1 2">Georgia GA2</strain>
    </source>
</reference>
<dbReference type="AlphaFoldDB" id="A0A139WCV8"/>
<gene>
    <name evidence="1" type="primary">AUGUSTUS-3.0.2_34149</name>
    <name evidence="1" type="ORF">TcasGA2_TC034149</name>
</gene>
<name>A0A139WCV8_TRICA</name>
<organism evidence="1 2">
    <name type="scientific">Tribolium castaneum</name>
    <name type="common">Red flour beetle</name>
    <dbReference type="NCBI Taxonomy" id="7070"/>
    <lineage>
        <taxon>Eukaryota</taxon>
        <taxon>Metazoa</taxon>
        <taxon>Ecdysozoa</taxon>
        <taxon>Arthropoda</taxon>
        <taxon>Hexapoda</taxon>
        <taxon>Insecta</taxon>
        <taxon>Pterygota</taxon>
        <taxon>Neoptera</taxon>
        <taxon>Endopterygota</taxon>
        <taxon>Coleoptera</taxon>
        <taxon>Polyphaga</taxon>
        <taxon>Cucujiformia</taxon>
        <taxon>Tenebrionidae</taxon>
        <taxon>Tenebrionidae incertae sedis</taxon>
        <taxon>Tribolium</taxon>
    </lineage>
</organism>
<protein>
    <submittedName>
        <fullName evidence="1">Uncharacterized protein</fullName>
    </submittedName>
</protein>
<evidence type="ECO:0000313" key="1">
    <source>
        <dbReference type="EMBL" id="KYB25756.1"/>
    </source>
</evidence>
<dbReference type="Proteomes" id="UP000007266">
    <property type="component" value="Linkage group 8"/>
</dbReference>
<evidence type="ECO:0000313" key="2">
    <source>
        <dbReference type="Proteomes" id="UP000007266"/>
    </source>
</evidence>